<keyword evidence="2" id="KW-0472">Membrane</keyword>
<organism evidence="3 4">
    <name type="scientific">Trichogramma brassicae</name>
    <dbReference type="NCBI Taxonomy" id="86971"/>
    <lineage>
        <taxon>Eukaryota</taxon>
        <taxon>Metazoa</taxon>
        <taxon>Ecdysozoa</taxon>
        <taxon>Arthropoda</taxon>
        <taxon>Hexapoda</taxon>
        <taxon>Insecta</taxon>
        <taxon>Pterygota</taxon>
        <taxon>Neoptera</taxon>
        <taxon>Endopterygota</taxon>
        <taxon>Hymenoptera</taxon>
        <taxon>Apocrita</taxon>
        <taxon>Proctotrupomorpha</taxon>
        <taxon>Chalcidoidea</taxon>
        <taxon>Trichogrammatidae</taxon>
        <taxon>Trichogramma</taxon>
    </lineage>
</organism>
<feature type="compositionally biased region" description="Basic and acidic residues" evidence="1">
    <location>
        <begin position="502"/>
        <end position="519"/>
    </location>
</feature>
<dbReference type="AlphaFoldDB" id="A0A6H5IFD1"/>
<dbReference type="Proteomes" id="UP000479190">
    <property type="component" value="Unassembled WGS sequence"/>
</dbReference>
<sequence length="541" mass="62278">MLRSTSAHIDFAPLRRIYLRVRVRILFVVYLPSAIPRAWIRSITLLHQHRVCMFACACFYLHANNLEYAFWMHNIPLDSAMVQEKKSFLCYSSLNLVDLFRPQLLLHERLSGKLRKNITTRTIGHKHINSRKQAHDVALLLARSSATRCTSRDFRPANVIETRVHVKQVQALTQAPLGLQENRSTNKRRRRRRREKNSRFFASRSSTIGCTNVVYSSSSSVSKLFFRKLRCAGSCDSESSMQEPVQKIRRIHQCLDACMEHQRCKQKKFLEPRGSGKTNAQSASTQARAHTMVLYSASRRANERRRLQELSGISDTESGKSNYNSRHTSSSCNCIPKPCSWNPEVQRHDDIRYAHMSAASVITMKVHHMQKRKNVNRTRIHMGYIASTVPPLGSELRRWWSVRTGVTKQTVGKLQHAREASGERERAPASEIRYHATANYRRDTSHHVSSDKLLHIKRYETIYILCHGHFRTDLIFKLFLEASQVHSSPRRGLTKLAIDGAQHSHDEVRSENHTDKRAPDAGAKAQQERMMAPEARTTLTR</sequence>
<feature type="region of interest" description="Disordered" evidence="1">
    <location>
        <begin position="502"/>
        <end position="541"/>
    </location>
</feature>
<protein>
    <submittedName>
        <fullName evidence="3">Uncharacterized protein</fullName>
    </submittedName>
</protein>
<evidence type="ECO:0000256" key="1">
    <source>
        <dbReference type="SAM" id="MobiDB-lite"/>
    </source>
</evidence>
<reference evidence="3 4" key="1">
    <citation type="submission" date="2020-02" db="EMBL/GenBank/DDBJ databases">
        <authorList>
            <person name="Ferguson B K."/>
        </authorList>
    </citation>
    <scope>NUCLEOTIDE SEQUENCE [LARGE SCALE GENOMIC DNA]</scope>
</reference>
<name>A0A6H5IFD1_9HYME</name>
<accession>A0A6H5IFD1</accession>
<feature type="region of interest" description="Disordered" evidence="1">
    <location>
        <begin position="175"/>
        <end position="200"/>
    </location>
</feature>
<keyword evidence="4" id="KW-1185">Reference proteome</keyword>
<dbReference type="EMBL" id="CADCXV010000776">
    <property type="protein sequence ID" value="CAB0035262.1"/>
    <property type="molecule type" value="Genomic_DNA"/>
</dbReference>
<keyword evidence="2" id="KW-0812">Transmembrane</keyword>
<gene>
    <name evidence="3" type="ORF">TBRA_LOCUS7160</name>
</gene>
<evidence type="ECO:0000313" key="4">
    <source>
        <dbReference type="Proteomes" id="UP000479190"/>
    </source>
</evidence>
<feature type="transmembrane region" description="Helical" evidence="2">
    <location>
        <begin position="21"/>
        <end position="40"/>
    </location>
</feature>
<keyword evidence="2" id="KW-1133">Transmembrane helix</keyword>
<evidence type="ECO:0000313" key="3">
    <source>
        <dbReference type="EMBL" id="CAB0035262.1"/>
    </source>
</evidence>
<feature type="compositionally biased region" description="Basic residues" evidence="1">
    <location>
        <begin position="185"/>
        <end position="196"/>
    </location>
</feature>
<evidence type="ECO:0000256" key="2">
    <source>
        <dbReference type="SAM" id="Phobius"/>
    </source>
</evidence>
<proteinExistence type="predicted"/>